<feature type="signal peptide" evidence="2">
    <location>
        <begin position="1"/>
        <end position="23"/>
    </location>
</feature>
<dbReference type="PANTHER" id="PTHR36854:SF1">
    <property type="entry name" value="TRANSMEMBRANE PROTEIN"/>
    <property type="match status" value="1"/>
</dbReference>
<gene>
    <name evidence="3" type="ORF">EJ08DRAFT_632597</name>
</gene>
<proteinExistence type="predicted"/>
<keyword evidence="1" id="KW-0812">Transmembrane</keyword>
<name>A0A9P4NTN9_9PEZI</name>
<dbReference type="OrthoDB" id="2142503at2759"/>
<dbReference type="AlphaFoldDB" id="A0A9P4NTN9"/>
<evidence type="ECO:0000256" key="2">
    <source>
        <dbReference type="SAM" id="SignalP"/>
    </source>
</evidence>
<dbReference type="EMBL" id="MU007033">
    <property type="protein sequence ID" value="KAF2431263.1"/>
    <property type="molecule type" value="Genomic_DNA"/>
</dbReference>
<evidence type="ECO:0000313" key="4">
    <source>
        <dbReference type="Proteomes" id="UP000800235"/>
    </source>
</evidence>
<organism evidence="3 4">
    <name type="scientific">Tothia fuscella</name>
    <dbReference type="NCBI Taxonomy" id="1048955"/>
    <lineage>
        <taxon>Eukaryota</taxon>
        <taxon>Fungi</taxon>
        <taxon>Dikarya</taxon>
        <taxon>Ascomycota</taxon>
        <taxon>Pezizomycotina</taxon>
        <taxon>Dothideomycetes</taxon>
        <taxon>Pleosporomycetidae</taxon>
        <taxon>Venturiales</taxon>
        <taxon>Cylindrosympodiaceae</taxon>
        <taxon>Tothia</taxon>
    </lineage>
</organism>
<keyword evidence="1" id="KW-1133">Transmembrane helix</keyword>
<keyword evidence="4" id="KW-1185">Reference proteome</keyword>
<evidence type="ECO:0000256" key="1">
    <source>
        <dbReference type="SAM" id="Phobius"/>
    </source>
</evidence>
<feature type="transmembrane region" description="Helical" evidence="1">
    <location>
        <begin position="108"/>
        <end position="130"/>
    </location>
</feature>
<feature type="chain" id="PRO_5040513801" evidence="2">
    <location>
        <begin position="24"/>
        <end position="154"/>
    </location>
</feature>
<protein>
    <submittedName>
        <fullName evidence="3">Uncharacterized protein</fullName>
    </submittedName>
</protein>
<sequence length="154" mass="16895">MAYKINTFALLLTFIAIINVTLAASATSFCKCTCFGNSTIIQLDGTSSSSSPISTTPTTHRNTDTGRGTCNDCNRAFCLGYDLPICKDAKEADVFTTCFQRDSAKDEAVVFIFIFATVGLLIYAAIRPWVEKWAESIRERRSYMPINNSGTVDS</sequence>
<evidence type="ECO:0000313" key="3">
    <source>
        <dbReference type="EMBL" id="KAF2431263.1"/>
    </source>
</evidence>
<comment type="caution">
    <text evidence="3">The sequence shown here is derived from an EMBL/GenBank/DDBJ whole genome shotgun (WGS) entry which is preliminary data.</text>
</comment>
<reference evidence="3" key="1">
    <citation type="journal article" date="2020" name="Stud. Mycol.">
        <title>101 Dothideomycetes genomes: a test case for predicting lifestyles and emergence of pathogens.</title>
        <authorList>
            <person name="Haridas S."/>
            <person name="Albert R."/>
            <person name="Binder M."/>
            <person name="Bloem J."/>
            <person name="Labutti K."/>
            <person name="Salamov A."/>
            <person name="Andreopoulos B."/>
            <person name="Baker S."/>
            <person name="Barry K."/>
            <person name="Bills G."/>
            <person name="Bluhm B."/>
            <person name="Cannon C."/>
            <person name="Castanera R."/>
            <person name="Culley D."/>
            <person name="Daum C."/>
            <person name="Ezra D."/>
            <person name="Gonzalez J."/>
            <person name="Henrissat B."/>
            <person name="Kuo A."/>
            <person name="Liang C."/>
            <person name="Lipzen A."/>
            <person name="Lutzoni F."/>
            <person name="Magnuson J."/>
            <person name="Mondo S."/>
            <person name="Nolan M."/>
            <person name="Ohm R."/>
            <person name="Pangilinan J."/>
            <person name="Park H.-J."/>
            <person name="Ramirez L."/>
            <person name="Alfaro M."/>
            <person name="Sun H."/>
            <person name="Tritt A."/>
            <person name="Yoshinaga Y."/>
            <person name="Zwiers L.-H."/>
            <person name="Turgeon B."/>
            <person name="Goodwin S."/>
            <person name="Spatafora J."/>
            <person name="Crous P."/>
            <person name="Grigoriev I."/>
        </authorList>
    </citation>
    <scope>NUCLEOTIDE SEQUENCE</scope>
    <source>
        <strain evidence="3">CBS 130266</strain>
    </source>
</reference>
<dbReference type="PANTHER" id="PTHR36854">
    <property type="entry name" value="CHROMOSOME 9, WHOLE GENOME SHOTGUN SEQUENCE"/>
    <property type="match status" value="1"/>
</dbReference>
<keyword evidence="1" id="KW-0472">Membrane</keyword>
<keyword evidence="2" id="KW-0732">Signal</keyword>
<accession>A0A9P4NTN9</accession>
<dbReference type="Proteomes" id="UP000800235">
    <property type="component" value="Unassembled WGS sequence"/>
</dbReference>